<proteinExistence type="predicted"/>
<feature type="non-terminal residue" evidence="1">
    <location>
        <position position="1"/>
    </location>
</feature>
<evidence type="ECO:0008006" key="2">
    <source>
        <dbReference type="Google" id="ProtNLM"/>
    </source>
</evidence>
<organism evidence="1">
    <name type="scientific">marine metagenome</name>
    <dbReference type="NCBI Taxonomy" id="408172"/>
    <lineage>
        <taxon>unclassified sequences</taxon>
        <taxon>metagenomes</taxon>
        <taxon>ecological metagenomes</taxon>
    </lineage>
</organism>
<dbReference type="InterPro" id="IPR032710">
    <property type="entry name" value="NTF2-like_dom_sf"/>
</dbReference>
<name>A0A382IZH6_9ZZZZ</name>
<accession>A0A382IZH6</accession>
<sequence>WVDSNVVYKKVGVIIMKNYKLIIFVLLTCSLLANDKEMITSVIKDNWISISKGKSPNILSPNGAWIATSEGSFWQFDSPEDNRARIEESPNILNIKPHHINVEIFGAKKDVAYVVYYLAGTIERDDKIIVPNYRTRASTIFKKESGKWYQVGSHFSPMHSGSGVKFD</sequence>
<gene>
    <name evidence="1" type="ORF">METZ01_LOCUS258078</name>
</gene>
<dbReference type="Gene3D" id="3.10.450.50">
    <property type="match status" value="1"/>
</dbReference>
<dbReference type="AlphaFoldDB" id="A0A382IZH6"/>
<protein>
    <recommendedName>
        <fullName evidence="2">DUF4440 domain-containing protein</fullName>
    </recommendedName>
</protein>
<reference evidence="1" key="1">
    <citation type="submission" date="2018-05" db="EMBL/GenBank/DDBJ databases">
        <authorList>
            <person name="Lanie J.A."/>
            <person name="Ng W.-L."/>
            <person name="Kazmierczak K.M."/>
            <person name="Andrzejewski T.M."/>
            <person name="Davidsen T.M."/>
            <person name="Wayne K.J."/>
            <person name="Tettelin H."/>
            <person name="Glass J.I."/>
            <person name="Rusch D."/>
            <person name="Podicherti R."/>
            <person name="Tsui H.-C.T."/>
            <person name="Winkler M.E."/>
        </authorList>
    </citation>
    <scope>NUCLEOTIDE SEQUENCE</scope>
</reference>
<dbReference type="SUPFAM" id="SSF54427">
    <property type="entry name" value="NTF2-like"/>
    <property type="match status" value="1"/>
</dbReference>
<dbReference type="EMBL" id="UINC01070797">
    <property type="protein sequence ID" value="SVC05224.1"/>
    <property type="molecule type" value="Genomic_DNA"/>
</dbReference>
<evidence type="ECO:0000313" key="1">
    <source>
        <dbReference type="EMBL" id="SVC05224.1"/>
    </source>
</evidence>